<organism evidence="1 2">
    <name type="scientific">Bacteroides xylanisolvens SD CC 1b</name>
    <dbReference type="NCBI Taxonomy" id="702447"/>
    <lineage>
        <taxon>Bacteria</taxon>
        <taxon>Pseudomonadati</taxon>
        <taxon>Bacteroidota</taxon>
        <taxon>Bacteroidia</taxon>
        <taxon>Bacteroidales</taxon>
        <taxon>Bacteroidaceae</taxon>
        <taxon>Bacteroides</taxon>
    </lineage>
</organism>
<dbReference type="EMBL" id="CBXG010000016">
    <property type="protein sequence ID" value="CDM03742.1"/>
    <property type="molecule type" value="Genomic_DNA"/>
</dbReference>
<dbReference type="AlphaFoldDB" id="W6P6W9"/>
<sequence length="44" mass="5291">MDILDYKFRNLKKLFTFKENRAVRTACPVLFLIDILCGTDRRKK</sequence>
<evidence type="ECO:0000313" key="2">
    <source>
        <dbReference type="Proteomes" id="UP000019380"/>
    </source>
</evidence>
<protein>
    <submittedName>
        <fullName evidence="1">Uncharacterized protein</fullName>
    </submittedName>
</protein>
<evidence type="ECO:0000313" key="1">
    <source>
        <dbReference type="EMBL" id="CDM03742.1"/>
    </source>
</evidence>
<name>W6P6W9_9BACE</name>
<dbReference type="Proteomes" id="UP000019380">
    <property type="component" value="Unassembled WGS sequence"/>
</dbReference>
<accession>W6P6W9</accession>
<reference evidence="1 2" key="1">
    <citation type="submission" date="2013-12" db="EMBL/GenBank/DDBJ databases">
        <title>Improved hybrid genome assemblies of Bacteroides xylanisolvens SD CC 1b and Bacteroides xylanisolvens SD CC 2a using Illumina and 454 Sequencing.</title>
        <authorList>
            <person name="Ramaraj T."/>
            <person name="Sundararajan A."/>
            <person name="Mudge J."/>
            <person name="Schilkey F.D."/>
            <person name="Delvecchio V."/>
            <person name="Donlon M."/>
            <person name="Ziemer C."/>
        </authorList>
    </citation>
    <scope>NUCLEOTIDE SEQUENCE [LARGE SCALE GENOMIC DNA]</scope>
</reference>
<proteinExistence type="predicted"/>
<gene>
    <name evidence="1" type="ORF">BN890_13090</name>
</gene>
<comment type="caution">
    <text evidence="1">The sequence shown here is derived from an EMBL/GenBank/DDBJ whole genome shotgun (WGS) entry which is preliminary data.</text>
</comment>